<evidence type="ECO:0000313" key="10">
    <source>
        <dbReference type="EMBL" id="KZS40137.1"/>
    </source>
</evidence>
<evidence type="ECO:0000313" key="11">
    <source>
        <dbReference type="Proteomes" id="UP000076715"/>
    </source>
</evidence>
<keyword evidence="2 4" id="KW-0378">Hydrolase</keyword>
<accession>A0A162ZYK9</accession>
<dbReference type="AlphaFoldDB" id="A0A162ZYK9"/>
<dbReference type="InterPro" id="IPR016714">
    <property type="entry name" value="MANB/E"/>
</dbReference>
<dbReference type="PANTHER" id="PTHR40079">
    <property type="entry name" value="MANNAN ENDO-1,4-BETA-MANNOSIDASE E-RELATED"/>
    <property type="match status" value="1"/>
</dbReference>
<dbReference type="STRING" id="1642818.AWE51_25175"/>
<dbReference type="PANTHER" id="PTHR40079:SF4">
    <property type="entry name" value="GH26 DOMAIN-CONTAINING PROTEIN-RELATED"/>
    <property type="match status" value="1"/>
</dbReference>
<dbReference type="RefSeq" id="WP_066314864.1">
    <property type="nucleotide sequence ID" value="NZ_LQRT01000016.1"/>
</dbReference>
<dbReference type="Proteomes" id="UP000076715">
    <property type="component" value="Unassembled WGS sequence"/>
</dbReference>
<dbReference type="EMBL" id="LQRT01000016">
    <property type="protein sequence ID" value="KZS40137.1"/>
    <property type="molecule type" value="Genomic_DNA"/>
</dbReference>
<keyword evidence="4" id="KW-0964">Secreted</keyword>
<dbReference type="PROSITE" id="PS51764">
    <property type="entry name" value="GH26"/>
    <property type="match status" value="1"/>
</dbReference>
<feature type="active site" description="Nucleophile" evidence="5 8">
    <location>
        <position position="297"/>
    </location>
</feature>
<feature type="active site" description="Proton donor" evidence="5 8">
    <location>
        <position position="193"/>
    </location>
</feature>
<dbReference type="EC" id="3.2.1.78" evidence="4"/>
<evidence type="ECO:0000256" key="4">
    <source>
        <dbReference type="PIRNR" id="PIRNR018168"/>
    </source>
</evidence>
<comment type="similarity">
    <text evidence="1 4 8">Belongs to the glycosyl hydrolase 26 family.</text>
</comment>
<organism evidence="10 11">
    <name type="scientific">Aquimarina aggregata</name>
    <dbReference type="NCBI Taxonomy" id="1642818"/>
    <lineage>
        <taxon>Bacteria</taxon>
        <taxon>Pseudomonadati</taxon>
        <taxon>Bacteroidota</taxon>
        <taxon>Flavobacteriia</taxon>
        <taxon>Flavobacteriales</taxon>
        <taxon>Flavobacteriaceae</taxon>
        <taxon>Aquimarina</taxon>
    </lineage>
</organism>
<feature type="site" description="Plays an important role in maintaining the position of the catalytic nucleophile" evidence="7">
    <location>
        <position position="192"/>
    </location>
</feature>
<evidence type="ECO:0000256" key="3">
    <source>
        <dbReference type="ARBA" id="ARBA00023295"/>
    </source>
</evidence>
<name>A0A162ZYK9_9FLAO</name>
<dbReference type="Gene3D" id="3.20.20.80">
    <property type="entry name" value="Glycosidases"/>
    <property type="match status" value="1"/>
</dbReference>
<feature type="chain" id="PRO_5010756518" description="Mannan endo-1,4-beta-mannosidase" evidence="4">
    <location>
        <begin position="22"/>
        <end position="368"/>
    </location>
</feature>
<gene>
    <name evidence="10" type="ORF">AWE51_25175</name>
</gene>
<dbReference type="GO" id="GO:0006080">
    <property type="term" value="P:substituted mannan metabolic process"/>
    <property type="evidence" value="ECO:0007669"/>
    <property type="project" value="UniProtKB-UniRule"/>
</dbReference>
<sequence>MLLFVKIVSLLFFLQSCKSNSALLKKETTLVDTHASRHARFLFNKIKMIPKQGYAFGHQDATAYGIGWKNNGKQYQSDVYDVTGDYPAVYGFEIGHIELGHAFNLDTVNFKMMKKLIRKAHKKGGIITISWHPNNPVSGKSAWDTIPAVEDILSGGVLHAKYKDWLLKVANFLNHLRTSWGQKIPVVFRPYHEMNGSWFWWGKDSCSPQQYRQLWIETVKQLKTYKVNNVLFAYSPNKLKDKADYLKYYPGDEYVDILGIDIYQHTTTEDFIKAITEDIAVVKNIALEKNKPFVLSEAGLNKVAVTNWWVDVLDKHIANTGISWALFWRNAWPSHYFVPYPGHKNASDFKAFKNLSHVLFLEDIKKVK</sequence>
<comment type="caution">
    <text evidence="10">The sequence shown here is derived from an EMBL/GenBank/DDBJ whole genome shotgun (WGS) entry which is preliminary data.</text>
</comment>
<evidence type="ECO:0000256" key="2">
    <source>
        <dbReference type="ARBA" id="ARBA00022801"/>
    </source>
</evidence>
<feature type="domain" description="GH26" evidence="9">
    <location>
        <begin position="37"/>
        <end position="362"/>
    </location>
</feature>
<dbReference type="GO" id="GO:0016985">
    <property type="term" value="F:mannan endo-1,4-beta-mannosidase activity"/>
    <property type="evidence" value="ECO:0007669"/>
    <property type="project" value="UniProtKB-UniRule"/>
</dbReference>
<evidence type="ECO:0000256" key="7">
    <source>
        <dbReference type="PIRSR" id="PIRSR018168-3"/>
    </source>
</evidence>
<dbReference type="InterPro" id="IPR017853">
    <property type="entry name" value="GH"/>
</dbReference>
<comment type="catalytic activity">
    <reaction evidence="4">
        <text>Random hydrolysis of (1-&gt;4)-beta-D-mannosidic linkages in mannans, galactomannans and glucomannans.</text>
        <dbReference type="EC" id="3.2.1.78"/>
    </reaction>
</comment>
<feature type="binding site" evidence="6">
    <location>
        <position position="263"/>
    </location>
    <ligand>
        <name>substrate</name>
    </ligand>
</feature>
<dbReference type="SUPFAM" id="SSF51445">
    <property type="entry name" value="(Trans)glycosidases"/>
    <property type="match status" value="1"/>
</dbReference>
<dbReference type="InterPro" id="IPR022790">
    <property type="entry name" value="GH26_dom"/>
</dbReference>
<keyword evidence="4" id="KW-0119">Carbohydrate metabolism</keyword>
<keyword evidence="3 4" id="KW-0326">Glycosidase</keyword>
<dbReference type="PRINTS" id="PR00739">
    <property type="entry name" value="GLHYDRLASE26"/>
</dbReference>
<proteinExistence type="inferred from homology"/>
<keyword evidence="4" id="KW-0732">Signal</keyword>
<dbReference type="PIRSF" id="PIRSF018168">
    <property type="entry name" value="Mannan-1_4-beta-mannosidase"/>
    <property type="match status" value="1"/>
</dbReference>
<feature type="binding site" evidence="6">
    <location>
        <position position="198"/>
    </location>
    <ligand>
        <name>substrate</name>
    </ligand>
</feature>
<keyword evidence="11" id="KW-1185">Reference proteome</keyword>
<protein>
    <recommendedName>
        <fullName evidence="4">Mannan endo-1,4-beta-mannosidase</fullName>
        <ecNumber evidence="4">3.2.1.78</ecNumber>
    </recommendedName>
</protein>
<evidence type="ECO:0000256" key="5">
    <source>
        <dbReference type="PIRSR" id="PIRSR018168-1"/>
    </source>
</evidence>
<comment type="subcellular location">
    <subcellularLocation>
        <location evidence="4">Secreted</location>
    </subcellularLocation>
</comment>
<feature type="signal peptide" evidence="4">
    <location>
        <begin position="1"/>
        <end position="21"/>
    </location>
</feature>
<dbReference type="GO" id="GO:0005576">
    <property type="term" value="C:extracellular region"/>
    <property type="evidence" value="ECO:0007669"/>
    <property type="project" value="UniProtKB-SubCell"/>
</dbReference>
<dbReference type="Pfam" id="PF02156">
    <property type="entry name" value="Glyco_hydro_26"/>
    <property type="match status" value="1"/>
</dbReference>
<evidence type="ECO:0000256" key="6">
    <source>
        <dbReference type="PIRSR" id="PIRSR018168-2"/>
    </source>
</evidence>
<evidence type="ECO:0000259" key="9">
    <source>
        <dbReference type="PROSITE" id="PS51764"/>
    </source>
</evidence>
<reference evidence="10 11" key="1">
    <citation type="submission" date="2016-01" db="EMBL/GenBank/DDBJ databases">
        <title>The draft genome sequence of Aquimarina sp. RZW4-3-2.</title>
        <authorList>
            <person name="Wang Y."/>
        </authorList>
    </citation>
    <scope>NUCLEOTIDE SEQUENCE [LARGE SCALE GENOMIC DNA]</scope>
    <source>
        <strain evidence="10 11">RZW4-3-2</strain>
    </source>
</reference>
<evidence type="ECO:0000256" key="8">
    <source>
        <dbReference type="PROSITE-ProRule" id="PRU01100"/>
    </source>
</evidence>
<evidence type="ECO:0000256" key="1">
    <source>
        <dbReference type="ARBA" id="ARBA00007754"/>
    </source>
</evidence>
<dbReference type="InterPro" id="IPR000805">
    <property type="entry name" value="Glyco_hydro_26"/>
</dbReference>
<feature type="binding site" evidence="6">
    <location>
        <position position="132"/>
    </location>
    <ligand>
        <name>substrate</name>
    </ligand>
</feature>
<dbReference type="PROSITE" id="PS51257">
    <property type="entry name" value="PROKAR_LIPOPROTEIN"/>
    <property type="match status" value="1"/>
</dbReference>